<evidence type="ECO:0000256" key="1">
    <source>
        <dbReference type="SAM" id="Phobius"/>
    </source>
</evidence>
<organism evidence="2 3">
    <name type="scientific">Fasciolopsis buskii</name>
    <dbReference type="NCBI Taxonomy" id="27845"/>
    <lineage>
        <taxon>Eukaryota</taxon>
        <taxon>Metazoa</taxon>
        <taxon>Spiralia</taxon>
        <taxon>Lophotrochozoa</taxon>
        <taxon>Platyhelminthes</taxon>
        <taxon>Trematoda</taxon>
        <taxon>Digenea</taxon>
        <taxon>Plagiorchiida</taxon>
        <taxon>Echinostomata</taxon>
        <taxon>Echinostomatoidea</taxon>
        <taxon>Fasciolidae</taxon>
        <taxon>Fasciolopsis</taxon>
    </lineage>
</organism>
<keyword evidence="1" id="KW-0812">Transmembrane</keyword>
<gene>
    <name evidence="2" type="ORF">FBUS_00646</name>
</gene>
<protein>
    <submittedName>
        <fullName evidence="2">Uncharacterized protein</fullName>
    </submittedName>
</protein>
<feature type="transmembrane region" description="Helical" evidence="1">
    <location>
        <begin position="586"/>
        <end position="608"/>
    </location>
</feature>
<dbReference type="AlphaFoldDB" id="A0A8E0VI07"/>
<dbReference type="EMBL" id="LUCM01007818">
    <property type="protein sequence ID" value="KAA0189326.1"/>
    <property type="molecule type" value="Genomic_DNA"/>
</dbReference>
<reference evidence="2" key="1">
    <citation type="submission" date="2019-05" db="EMBL/GenBank/DDBJ databases">
        <title>Annotation for the trematode Fasciolopsis buski.</title>
        <authorList>
            <person name="Choi Y.-J."/>
        </authorList>
    </citation>
    <scope>NUCLEOTIDE SEQUENCE</scope>
    <source>
        <strain evidence="2">HT</strain>
        <tissue evidence="2">Whole worm</tissue>
    </source>
</reference>
<dbReference type="OrthoDB" id="6248623at2759"/>
<feature type="transmembrane region" description="Helical" evidence="1">
    <location>
        <begin position="37"/>
        <end position="64"/>
    </location>
</feature>
<keyword evidence="3" id="KW-1185">Reference proteome</keyword>
<proteinExistence type="predicted"/>
<comment type="caution">
    <text evidence="2">The sequence shown here is derived from an EMBL/GenBank/DDBJ whole genome shotgun (WGS) entry which is preliminary data.</text>
</comment>
<evidence type="ECO:0000313" key="3">
    <source>
        <dbReference type="Proteomes" id="UP000728185"/>
    </source>
</evidence>
<name>A0A8E0VI07_9TREM</name>
<keyword evidence="1" id="KW-0472">Membrane</keyword>
<evidence type="ECO:0000313" key="2">
    <source>
        <dbReference type="EMBL" id="KAA0189326.1"/>
    </source>
</evidence>
<sequence>MQSNSDPYSGGIFQYIPFNGTEWIPGLLCSGLAATRIQIMLSVCSLLAVGLLIVFIFYISKAIICSKSRLTRRRLHRPADKKLAGSSDSDLSLESESRSFETLLELDKFSQQWNFEAELNNLVQPNHQIVSVEHNTEMTEAVSKLTNSHQTVSKCHFQGTSISLERDHSTDSSTLSDMSRSRLVFLSIIVSFFVICMLVHVTSLIVAIHTDYLISEGLVALPGNVHGLLAQVLEFARFSLDSAYSVMLVHIRNDAARPDGQSRLRSLVGKAKSTGSQALACLIKPCLRHTNSTDNSLSEHILLFPSGVNQQVELHDMKLLADSLLTTFEQLVWRMKSLFEAAVTLNSQTIQTTERAWYEYRQGLSQLAPFQPVWMQQSEANSSWKSSVLLTKVHEVICENLSRSLPFRSCEEVSLYLHSFVTHANGLPAMLPPKTLESVIQFASMPRALHAEQVVNDWLPVITDLPGQGVLFLLEKYLIPEMNRLKHRLSTILTTVPTPDGIGQYTRYTRYFSSAMILIFTSLLVSSLSLLAATCFGLFHIYIKFRDWSTESKSRVDSEGTLTLNLTTEKPNCIRACSRRCSSLRWIVWLMAMAVCFLSAVIATSLVYSSTLVQTQMCLYMFHGLPQDKADRLLTDGLFIFLRNLEFLKPLLATPNLSFIVPRSILRTLDTDYRPGQISLLSSLHWNRPVNFTTLLHSSWFNQILHSQWDKDVRAKLNQMDLAEHLPKIELEQVFDQVVQSMQLQRSFDNLPVLPLDQYLNPPGPAYVVELQRILVHVDTKASQQLATVFENVTKAYETYKNGYETAAESLTKIKNNRQIIEPMRLLVSNGSIALKRLNKLNNSELVSMIDQIINDGFPQFLPYVDKQLVPFLLPLLDDLIPYPGLQLLYRRAISLACPVIDSNSLSNSSSYIQNSVSLNPELDTFGSSLFASAVTLWLAGLFSLFIR</sequence>
<dbReference type="Proteomes" id="UP000728185">
    <property type="component" value="Unassembled WGS sequence"/>
</dbReference>
<feature type="transmembrane region" description="Helical" evidence="1">
    <location>
        <begin position="183"/>
        <end position="208"/>
    </location>
</feature>
<feature type="transmembrane region" description="Helical" evidence="1">
    <location>
        <begin position="515"/>
        <end position="543"/>
    </location>
</feature>
<keyword evidence="1" id="KW-1133">Transmembrane helix</keyword>
<feature type="transmembrane region" description="Helical" evidence="1">
    <location>
        <begin position="926"/>
        <end position="947"/>
    </location>
</feature>
<accession>A0A8E0VI07</accession>